<feature type="transmembrane region" description="Helical" evidence="13">
    <location>
        <begin position="359"/>
        <end position="377"/>
    </location>
</feature>
<dbReference type="GO" id="GO:0015297">
    <property type="term" value="F:antiporter activity"/>
    <property type="evidence" value="ECO:0007669"/>
    <property type="project" value="UniProtKB-KW"/>
</dbReference>
<feature type="transmembrane region" description="Helical" evidence="13">
    <location>
        <begin position="56"/>
        <end position="77"/>
    </location>
</feature>
<dbReference type="GO" id="GO:0006811">
    <property type="term" value="P:monoatomic ion transport"/>
    <property type="evidence" value="ECO:0007669"/>
    <property type="project" value="UniProtKB-KW"/>
</dbReference>
<evidence type="ECO:0000256" key="2">
    <source>
        <dbReference type="ARBA" id="ARBA00004651"/>
    </source>
</evidence>
<dbReference type="PIRSF" id="PIRSF006603">
    <property type="entry name" value="DinF"/>
    <property type="match status" value="1"/>
</dbReference>
<evidence type="ECO:0000313" key="14">
    <source>
        <dbReference type="EMBL" id="MBC8541359.1"/>
    </source>
</evidence>
<evidence type="ECO:0000256" key="11">
    <source>
        <dbReference type="ARBA" id="ARBA00023136"/>
    </source>
</evidence>
<keyword evidence="5" id="KW-0813">Transport</keyword>
<evidence type="ECO:0000256" key="10">
    <source>
        <dbReference type="ARBA" id="ARBA00023065"/>
    </source>
</evidence>
<feature type="transmembrane region" description="Helical" evidence="13">
    <location>
        <begin position="197"/>
        <end position="219"/>
    </location>
</feature>
<keyword evidence="15" id="KW-1185">Reference proteome</keyword>
<feature type="transmembrane region" description="Helical" evidence="13">
    <location>
        <begin position="323"/>
        <end position="347"/>
    </location>
</feature>
<keyword evidence="11 13" id="KW-0472">Membrane</keyword>
<comment type="function">
    <text evidence="1">Multidrug efflux pump.</text>
</comment>
<dbReference type="PANTHER" id="PTHR43298:SF2">
    <property type="entry name" value="FMN_FAD EXPORTER YEEO-RELATED"/>
    <property type="match status" value="1"/>
</dbReference>
<feature type="transmembrane region" description="Helical" evidence="13">
    <location>
        <begin position="97"/>
        <end position="119"/>
    </location>
</feature>
<evidence type="ECO:0000256" key="12">
    <source>
        <dbReference type="ARBA" id="ARBA00031636"/>
    </source>
</evidence>
<reference evidence="14" key="1">
    <citation type="submission" date="2020-08" db="EMBL/GenBank/DDBJ databases">
        <title>Genome public.</title>
        <authorList>
            <person name="Liu C."/>
            <person name="Sun Q."/>
        </authorList>
    </citation>
    <scope>NUCLEOTIDE SEQUENCE</scope>
    <source>
        <strain evidence="14">H8</strain>
    </source>
</reference>
<organism evidence="14 15">
    <name type="scientific">Congzhengia minquanensis</name>
    <dbReference type="NCBI Taxonomy" id="2763657"/>
    <lineage>
        <taxon>Bacteria</taxon>
        <taxon>Bacillati</taxon>
        <taxon>Bacillota</taxon>
        <taxon>Clostridia</taxon>
        <taxon>Eubacteriales</taxon>
        <taxon>Oscillospiraceae</taxon>
        <taxon>Congzhengia</taxon>
    </lineage>
</organism>
<comment type="subcellular location">
    <subcellularLocation>
        <location evidence="2">Cell membrane</location>
        <topology evidence="2">Multi-pass membrane protein</topology>
    </subcellularLocation>
</comment>
<keyword evidence="7" id="KW-1003">Cell membrane</keyword>
<evidence type="ECO:0000256" key="4">
    <source>
        <dbReference type="ARBA" id="ARBA00020268"/>
    </source>
</evidence>
<protein>
    <recommendedName>
        <fullName evidence="4">Probable multidrug resistance protein NorM</fullName>
    </recommendedName>
    <alternativeName>
        <fullName evidence="12">Multidrug-efflux transporter</fullName>
    </alternativeName>
</protein>
<evidence type="ECO:0000256" key="5">
    <source>
        <dbReference type="ARBA" id="ARBA00022448"/>
    </source>
</evidence>
<dbReference type="CDD" id="cd13137">
    <property type="entry name" value="MATE_NorM_like"/>
    <property type="match status" value="1"/>
</dbReference>
<keyword evidence="6" id="KW-0050">Antiport</keyword>
<gene>
    <name evidence="14" type="ORF">H8698_10260</name>
</gene>
<dbReference type="GO" id="GO:0042910">
    <property type="term" value="F:xenobiotic transmembrane transporter activity"/>
    <property type="evidence" value="ECO:0007669"/>
    <property type="project" value="InterPro"/>
</dbReference>
<keyword evidence="9 13" id="KW-1133">Transmembrane helix</keyword>
<dbReference type="NCBIfam" id="TIGR00797">
    <property type="entry name" value="matE"/>
    <property type="match status" value="1"/>
</dbReference>
<evidence type="ECO:0000256" key="3">
    <source>
        <dbReference type="ARBA" id="ARBA00010199"/>
    </source>
</evidence>
<feature type="transmembrane region" description="Helical" evidence="13">
    <location>
        <begin position="131"/>
        <end position="152"/>
    </location>
</feature>
<dbReference type="InterPro" id="IPR050222">
    <property type="entry name" value="MATE_MdtK"/>
</dbReference>
<dbReference type="Pfam" id="PF01554">
    <property type="entry name" value="MatE"/>
    <property type="match status" value="2"/>
</dbReference>
<feature type="transmembrane region" description="Helical" evidence="13">
    <location>
        <begin position="164"/>
        <end position="185"/>
    </location>
</feature>
<evidence type="ECO:0000256" key="9">
    <source>
        <dbReference type="ARBA" id="ARBA00022989"/>
    </source>
</evidence>
<feature type="transmembrane region" description="Helical" evidence="13">
    <location>
        <begin position="389"/>
        <end position="410"/>
    </location>
</feature>
<dbReference type="RefSeq" id="WP_249313417.1">
    <property type="nucleotide sequence ID" value="NZ_JACRSU010000004.1"/>
</dbReference>
<dbReference type="InterPro" id="IPR002528">
    <property type="entry name" value="MATE_fam"/>
</dbReference>
<feature type="transmembrane region" description="Helical" evidence="13">
    <location>
        <begin position="12"/>
        <end position="36"/>
    </location>
</feature>
<keyword evidence="8 13" id="KW-0812">Transmembrane</keyword>
<dbReference type="InterPro" id="IPR048279">
    <property type="entry name" value="MdtK-like"/>
</dbReference>
<evidence type="ECO:0000256" key="13">
    <source>
        <dbReference type="SAM" id="Phobius"/>
    </source>
</evidence>
<dbReference type="EMBL" id="JACRSU010000004">
    <property type="protein sequence ID" value="MBC8541359.1"/>
    <property type="molecule type" value="Genomic_DNA"/>
</dbReference>
<evidence type="ECO:0000313" key="15">
    <source>
        <dbReference type="Proteomes" id="UP000611762"/>
    </source>
</evidence>
<sequence length="449" mass="48567">MKRNAPVKTAELIKIAIPCLIEQFLLVVAGIISTAIVGRLGKAELTAATMCANLVGWLQCMYVGLSVGSTIVVGRIWGAGDKDGVKDVFDQSLKLNIMISVTIMIILLVLKKQIIGLFFGGAEQSVLDNMYLYMPYCMASMPATAFTTIVGSSQRGTGDNKTSLVGTASLNISNVILTPILIYGVSWLNIPAMGLTGAGIAFVSVRYIAVICLTIYIFATKKPILPRRWNLKLKKETILRIIHVAVPSAVEQFLFQGGFVMLQTVLITFGTVFQAGYQIGANLNGIICVPSQAISVATTALISQALGSNSLDDAEEIVKANKFIIWSVFSVIGVLFFFGAPLLVKLYTNETEVIQEAVFFVRLFAVESFAVGYMQAMTGVLKGAGDVRYTAITSAIALWGGRIFGTWILAKITGNGHVAMAIGLSLDFFSRAFLYSRKVKKGNWLHIRV</sequence>
<evidence type="ECO:0000256" key="6">
    <source>
        <dbReference type="ARBA" id="ARBA00022449"/>
    </source>
</evidence>
<dbReference type="PANTHER" id="PTHR43298">
    <property type="entry name" value="MULTIDRUG RESISTANCE PROTEIN NORM-RELATED"/>
    <property type="match status" value="1"/>
</dbReference>
<dbReference type="GO" id="GO:0005886">
    <property type="term" value="C:plasma membrane"/>
    <property type="evidence" value="ECO:0007669"/>
    <property type="project" value="UniProtKB-SubCell"/>
</dbReference>
<dbReference type="AlphaFoldDB" id="A0A926DPA7"/>
<evidence type="ECO:0000256" key="8">
    <source>
        <dbReference type="ARBA" id="ARBA00022692"/>
    </source>
</evidence>
<evidence type="ECO:0000256" key="1">
    <source>
        <dbReference type="ARBA" id="ARBA00003408"/>
    </source>
</evidence>
<keyword evidence="10" id="KW-0406">Ion transport</keyword>
<proteinExistence type="inferred from homology"/>
<comment type="caution">
    <text evidence="14">The sequence shown here is derived from an EMBL/GenBank/DDBJ whole genome shotgun (WGS) entry which is preliminary data.</text>
</comment>
<accession>A0A926DPA7</accession>
<name>A0A926DPA7_9FIRM</name>
<comment type="similarity">
    <text evidence="3">Belongs to the multi antimicrobial extrusion (MATE) (TC 2.A.66.1) family.</text>
</comment>
<evidence type="ECO:0000256" key="7">
    <source>
        <dbReference type="ARBA" id="ARBA00022475"/>
    </source>
</evidence>
<dbReference type="Proteomes" id="UP000611762">
    <property type="component" value="Unassembled WGS sequence"/>
</dbReference>